<comment type="caution">
    <text evidence="2">The sequence shown here is derived from an EMBL/GenBank/DDBJ whole genome shotgun (WGS) entry which is preliminary data.</text>
</comment>
<dbReference type="PANTHER" id="PTHR33710">
    <property type="entry name" value="BNAC02G09200D PROTEIN"/>
    <property type="match status" value="1"/>
</dbReference>
<dbReference type="Pfam" id="PF03372">
    <property type="entry name" value="Exo_endo_phos"/>
    <property type="match status" value="1"/>
</dbReference>
<gene>
    <name evidence="2" type="ORF">Cgig2_001247</name>
</gene>
<sequence>MAAISKGRNTGTAYPAAMEVGAPAVTLVAGLRSYGRSNAPRLSPPLKVMEGAEVNKVIAKRNGVHPEFIHFAALTSSNTRIYVTVVYGASDNMHRKERWKTLCEFTTSITNPWIIGGDLNRVEGRIGGDQVLVGEPLDFTTCIDDCGVQDMKWLGHFFTWSSKQGPTRVFSRLDRVLVNGEGIKCFTGIYHEALSEGVSDHSP</sequence>
<dbReference type="OrthoDB" id="1930966at2759"/>
<evidence type="ECO:0000259" key="1">
    <source>
        <dbReference type="Pfam" id="PF03372"/>
    </source>
</evidence>
<dbReference type="Gene3D" id="3.60.10.10">
    <property type="entry name" value="Endonuclease/exonuclease/phosphatase"/>
    <property type="match status" value="1"/>
</dbReference>
<name>A0A9Q1GXZ0_9CARY</name>
<dbReference type="InterPro" id="IPR005135">
    <property type="entry name" value="Endo/exonuclease/phosphatase"/>
</dbReference>
<evidence type="ECO:0000313" key="2">
    <source>
        <dbReference type="EMBL" id="KAJ8426578.1"/>
    </source>
</evidence>
<dbReference type="PANTHER" id="PTHR33710:SF64">
    <property type="entry name" value="ENDONUCLEASE_EXONUCLEASE_PHOSPHATASE DOMAIN-CONTAINING PROTEIN"/>
    <property type="match status" value="1"/>
</dbReference>
<dbReference type="SUPFAM" id="SSF56219">
    <property type="entry name" value="DNase I-like"/>
    <property type="match status" value="1"/>
</dbReference>
<keyword evidence="3" id="KW-1185">Reference proteome</keyword>
<accession>A0A9Q1GXZ0</accession>
<organism evidence="2 3">
    <name type="scientific">Carnegiea gigantea</name>
    <dbReference type="NCBI Taxonomy" id="171969"/>
    <lineage>
        <taxon>Eukaryota</taxon>
        <taxon>Viridiplantae</taxon>
        <taxon>Streptophyta</taxon>
        <taxon>Embryophyta</taxon>
        <taxon>Tracheophyta</taxon>
        <taxon>Spermatophyta</taxon>
        <taxon>Magnoliopsida</taxon>
        <taxon>eudicotyledons</taxon>
        <taxon>Gunneridae</taxon>
        <taxon>Pentapetalae</taxon>
        <taxon>Caryophyllales</taxon>
        <taxon>Cactineae</taxon>
        <taxon>Cactaceae</taxon>
        <taxon>Cactoideae</taxon>
        <taxon>Echinocereeae</taxon>
        <taxon>Carnegiea</taxon>
    </lineage>
</organism>
<feature type="domain" description="Endonuclease/exonuclease/phosphatase" evidence="1">
    <location>
        <begin position="86"/>
        <end position="201"/>
    </location>
</feature>
<reference evidence="2" key="1">
    <citation type="submission" date="2022-04" db="EMBL/GenBank/DDBJ databases">
        <title>Carnegiea gigantea Genome sequencing and assembly v2.</title>
        <authorList>
            <person name="Copetti D."/>
            <person name="Sanderson M.J."/>
            <person name="Burquez A."/>
            <person name="Wojciechowski M.F."/>
        </authorList>
    </citation>
    <scope>NUCLEOTIDE SEQUENCE</scope>
    <source>
        <strain evidence="2">SGP5-SGP5p</strain>
        <tissue evidence="2">Aerial part</tissue>
    </source>
</reference>
<dbReference type="EMBL" id="JAKOGI010001267">
    <property type="protein sequence ID" value="KAJ8426578.1"/>
    <property type="molecule type" value="Genomic_DNA"/>
</dbReference>
<evidence type="ECO:0000313" key="3">
    <source>
        <dbReference type="Proteomes" id="UP001153076"/>
    </source>
</evidence>
<dbReference type="InterPro" id="IPR036691">
    <property type="entry name" value="Endo/exonu/phosph_ase_sf"/>
</dbReference>
<proteinExistence type="predicted"/>
<dbReference type="AlphaFoldDB" id="A0A9Q1GXZ0"/>
<protein>
    <recommendedName>
        <fullName evidence="1">Endonuclease/exonuclease/phosphatase domain-containing protein</fullName>
    </recommendedName>
</protein>
<dbReference type="Proteomes" id="UP001153076">
    <property type="component" value="Unassembled WGS sequence"/>
</dbReference>
<dbReference type="GO" id="GO:0003824">
    <property type="term" value="F:catalytic activity"/>
    <property type="evidence" value="ECO:0007669"/>
    <property type="project" value="InterPro"/>
</dbReference>